<comment type="caution">
    <text evidence="1">The sequence shown here is derived from an EMBL/GenBank/DDBJ whole genome shotgun (WGS) entry which is preliminary data.</text>
</comment>
<evidence type="ECO:0000313" key="1">
    <source>
        <dbReference type="EMBL" id="GIP57141.1"/>
    </source>
</evidence>
<gene>
    <name evidence="1" type="ORF">J15TS10_09550</name>
</gene>
<reference evidence="1 2" key="1">
    <citation type="submission" date="2021-03" db="EMBL/GenBank/DDBJ databases">
        <title>Antimicrobial resistance genes in bacteria isolated from Japanese honey, and their potential for conferring macrolide and lincosamide resistance in the American foulbrood pathogen Paenibacillus larvae.</title>
        <authorList>
            <person name="Okamoto M."/>
            <person name="Kumagai M."/>
            <person name="Kanamori H."/>
            <person name="Takamatsu D."/>
        </authorList>
    </citation>
    <scope>NUCLEOTIDE SEQUENCE [LARGE SCALE GENOMIC DNA]</scope>
    <source>
        <strain evidence="1 2">J15TS10</strain>
    </source>
</reference>
<organism evidence="1 2">
    <name type="scientific">Paenibacillus woosongensis</name>
    <dbReference type="NCBI Taxonomy" id="307580"/>
    <lineage>
        <taxon>Bacteria</taxon>
        <taxon>Bacillati</taxon>
        <taxon>Bacillota</taxon>
        <taxon>Bacilli</taxon>
        <taxon>Bacillales</taxon>
        <taxon>Paenibacillaceae</taxon>
        <taxon>Paenibacillus</taxon>
    </lineage>
</organism>
<accession>A0ABQ4MMA8</accession>
<dbReference type="EMBL" id="BOSM01000001">
    <property type="protein sequence ID" value="GIP57141.1"/>
    <property type="molecule type" value="Genomic_DNA"/>
</dbReference>
<keyword evidence="2" id="KW-1185">Reference proteome</keyword>
<evidence type="ECO:0000313" key="2">
    <source>
        <dbReference type="Proteomes" id="UP000681290"/>
    </source>
</evidence>
<name>A0ABQ4MMA8_9BACL</name>
<protein>
    <submittedName>
        <fullName evidence="1">Uncharacterized protein</fullName>
    </submittedName>
</protein>
<dbReference type="Proteomes" id="UP000681290">
    <property type="component" value="Unassembled WGS sequence"/>
</dbReference>
<sequence>MSPVWLFDQRQGAFFPLYIVKKFSSLSSKIAKGVYNYKDSKESKAAVANKLKEIPKSKSGKGDGE</sequence>
<proteinExistence type="predicted"/>